<evidence type="ECO:0000313" key="3">
    <source>
        <dbReference type="Proteomes" id="UP000243459"/>
    </source>
</evidence>
<reference evidence="3" key="1">
    <citation type="journal article" date="2017" name="Nat. Commun.">
        <title>The asparagus genome sheds light on the origin and evolution of a young Y chromosome.</title>
        <authorList>
            <person name="Harkess A."/>
            <person name="Zhou J."/>
            <person name="Xu C."/>
            <person name="Bowers J.E."/>
            <person name="Van der Hulst R."/>
            <person name="Ayyampalayam S."/>
            <person name="Mercati F."/>
            <person name="Riccardi P."/>
            <person name="McKain M.R."/>
            <person name="Kakrana A."/>
            <person name="Tang H."/>
            <person name="Ray J."/>
            <person name="Groenendijk J."/>
            <person name="Arikit S."/>
            <person name="Mathioni S.M."/>
            <person name="Nakano M."/>
            <person name="Shan H."/>
            <person name="Telgmann-Rauber A."/>
            <person name="Kanno A."/>
            <person name="Yue Z."/>
            <person name="Chen H."/>
            <person name="Li W."/>
            <person name="Chen Y."/>
            <person name="Xu X."/>
            <person name="Zhang Y."/>
            <person name="Luo S."/>
            <person name="Chen H."/>
            <person name="Gao J."/>
            <person name="Mao Z."/>
            <person name="Pires J.C."/>
            <person name="Luo M."/>
            <person name="Kudrna D."/>
            <person name="Wing R.A."/>
            <person name="Meyers B.C."/>
            <person name="Yi K."/>
            <person name="Kong H."/>
            <person name="Lavrijsen P."/>
            <person name="Sunseri F."/>
            <person name="Falavigna A."/>
            <person name="Ye Y."/>
            <person name="Leebens-Mack J.H."/>
            <person name="Chen G."/>
        </authorList>
    </citation>
    <scope>NUCLEOTIDE SEQUENCE [LARGE SCALE GENOMIC DNA]</scope>
    <source>
        <strain evidence="3">cv. DH0086</strain>
    </source>
</reference>
<dbReference type="EMBL" id="CM007381">
    <property type="protein sequence ID" value="ONK80953.1"/>
    <property type="molecule type" value="Genomic_DNA"/>
</dbReference>
<accession>A0A5P1FTF4</accession>
<evidence type="ECO:0000313" key="2">
    <source>
        <dbReference type="EMBL" id="ONK80953.1"/>
    </source>
</evidence>
<organism evidence="2 3">
    <name type="scientific">Asparagus officinalis</name>
    <name type="common">Garden asparagus</name>
    <dbReference type="NCBI Taxonomy" id="4686"/>
    <lineage>
        <taxon>Eukaryota</taxon>
        <taxon>Viridiplantae</taxon>
        <taxon>Streptophyta</taxon>
        <taxon>Embryophyta</taxon>
        <taxon>Tracheophyta</taxon>
        <taxon>Spermatophyta</taxon>
        <taxon>Magnoliopsida</taxon>
        <taxon>Liliopsida</taxon>
        <taxon>Asparagales</taxon>
        <taxon>Asparagaceae</taxon>
        <taxon>Asparagoideae</taxon>
        <taxon>Asparagus</taxon>
    </lineage>
</organism>
<evidence type="ECO:0000256" key="1">
    <source>
        <dbReference type="SAM" id="MobiDB-lite"/>
    </source>
</evidence>
<dbReference type="AlphaFoldDB" id="A0A5P1FTF4"/>
<feature type="region of interest" description="Disordered" evidence="1">
    <location>
        <begin position="110"/>
        <end position="157"/>
    </location>
</feature>
<feature type="compositionally biased region" description="Basic and acidic residues" evidence="1">
    <location>
        <begin position="143"/>
        <end position="157"/>
    </location>
</feature>
<sequence>MAPSSSDPASIGREQMEHLRRLMSTFIVKEVQEWVIQYSIPKCFFAKVPSVGKVALYCNNVSILFMFYKCAWGCANLFILLRQGSIMVPDLRPLCPEVTFWLTLLSRDSTDGVDNPSRLGESLRSRGGPNRHWQRANVPSRVAAERTPLKDVRPEWK</sequence>
<protein>
    <submittedName>
        <fullName evidence="2">Uncharacterized protein</fullName>
    </submittedName>
</protein>
<proteinExistence type="predicted"/>
<keyword evidence="3" id="KW-1185">Reference proteome</keyword>
<dbReference type="Proteomes" id="UP000243459">
    <property type="component" value="Chromosome 1"/>
</dbReference>
<gene>
    <name evidence="2" type="ORF">A4U43_C01F23650</name>
</gene>
<dbReference type="Gramene" id="ONK80953">
    <property type="protein sequence ID" value="ONK80953"/>
    <property type="gene ID" value="A4U43_C01F23650"/>
</dbReference>
<name>A0A5P1FTF4_ASPOF</name>